<evidence type="ECO:0000313" key="1">
    <source>
        <dbReference type="EMBL" id="ODN04550.1"/>
    </source>
</evidence>
<sequence length="152" mass="18234">MNGRGHSISQGENMHLIKQPGTVAEKREYIVRAKNFLKEKAMSSKVNFADFMIYYKSHQNEMDMEWKFEEIGALSVLTEKWKQADGDSNIQHYYKMERFHDFLNARLLEIEDEGSQYKQEVLLWRRYIGRFNEWIETALLHQYKIQQFGLSE</sequence>
<dbReference type="EMBL" id="LJIJ01000041">
    <property type="protein sequence ID" value="ODN04550.1"/>
    <property type="molecule type" value="Genomic_DNA"/>
</dbReference>
<organism evidence="1 2">
    <name type="scientific">Orchesella cincta</name>
    <name type="common">Springtail</name>
    <name type="synonym">Podura cincta</name>
    <dbReference type="NCBI Taxonomy" id="48709"/>
    <lineage>
        <taxon>Eukaryota</taxon>
        <taxon>Metazoa</taxon>
        <taxon>Ecdysozoa</taxon>
        <taxon>Arthropoda</taxon>
        <taxon>Hexapoda</taxon>
        <taxon>Collembola</taxon>
        <taxon>Entomobryomorpha</taxon>
        <taxon>Entomobryoidea</taxon>
        <taxon>Orchesellidae</taxon>
        <taxon>Orchesellinae</taxon>
        <taxon>Orchesella</taxon>
    </lineage>
</organism>
<gene>
    <name evidence="1" type="ORF">Ocin01_02147</name>
</gene>
<dbReference type="Proteomes" id="UP000094527">
    <property type="component" value="Unassembled WGS sequence"/>
</dbReference>
<comment type="caution">
    <text evidence="1">The sequence shown here is derived from an EMBL/GenBank/DDBJ whole genome shotgun (WGS) entry which is preliminary data.</text>
</comment>
<protein>
    <submittedName>
        <fullName evidence="1">Uncharacterized protein</fullName>
    </submittedName>
</protein>
<reference evidence="1 2" key="1">
    <citation type="journal article" date="2016" name="Genome Biol. Evol.">
        <title>Gene Family Evolution Reflects Adaptation to Soil Environmental Stressors in the Genome of the Collembolan Orchesella cincta.</title>
        <authorList>
            <person name="Faddeeva-Vakhrusheva A."/>
            <person name="Derks M.F."/>
            <person name="Anvar S.Y."/>
            <person name="Agamennone V."/>
            <person name="Suring W."/>
            <person name="Smit S."/>
            <person name="van Straalen N.M."/>
            <person name="Roelofs D."/>
        </authorList>
    </citation>
    <scope>NUCLEOTIDE SEQUENCE [LARGE SCALE GENOMIC DNA]</scope>
    <source>
        <tissue evidence="1">Mixed pool</tissue>
    </source>
</reference>
<keyword evidence="2" id="KW-1185">Reference proteome</keyword>
<accession>A0A1D2NH15</accession>
<proteinExistence type="predicted"/>
<name>A0A1D2NH15_ORCCI</name>
<evidence type="ECO:0000313" key="2">
    <source>
        <dbReference type="Proteomes" id="UP000094527"/>
    </source>
</evidence>
<dbReference type="AlphaFoldDB" id="A0A1D2NH15"/>